<sequence>MTSPTAALRAQLGLGSKSKDKAWKVLRTYMISVIKAHMDLLPGSKVPSEQKKNFETVVNTIEQAKAQYFSTEDDVKALRRYLVKQINNIRFVKRQSVPGAGSSRSHSLRTVGDSTRSRTTPNSTPSTPYSFTTRPQKQRGRRRGISPLDEDDPVQSASSRAASSIGSRKTLRGRDALELIENENFRDGVASGHSSADELTLRPTRRSNPQNMPSPSTSSTLRLPLRDLDPRLPMANATYTRTIHRPQATVMKALEPSEDNLSVIQPQRDPELVDFLENYCRYPLPHLYTTLRAYGCRDMDDLRFMSEFPLPMIMEIGKRLRTHHQRDRECQEALRSLDWDTLVYGIWSLGGKRRS</sequence>
<name>A0ACD3A319_9AGAR</name>
<gene>
    <name evidence="1" type="ORF">BDN72DRAFT_965779</name>
</gene>
<dbReference type="EMBL" id="ML208802">
    <property type="protein sequence ID" value="TFK60263.1"/>
    <property type="molecule type" value="Genomic_DNA"/>
</dbReference>
<dbReference type="Proteomes" id="UP000308600">
    <property type="component" value="Unassembled WGS sequence"/>
</dbReference>
<organism evidence="1 2">
    <name type="scientific">Pluteus cervinus</name>
    <dbReference type="NCBI Taxonomy" id="181527"/>
    <lineage>
        <taxon>Eukaryota</taxon>
        <taxon>Fungi</taxon>
        <taxon>Dikarya</taxon>
        <taxon>Basidiomycota</taxon>
        <taxon>Agaricomycotina</taxon>
        <taxon>Agaricomycetes</taxon>
        <taxon>Agaricomycetidae</taxon>
        <taxon>Agaricales</taxon>
        <taxon>Pluteineae</taxon>
        <taxon>Pluteaceae</taxon>
        <taxon>Pluteus</taxon>
    </lineage>
</organism>
<proteinExistence type="predicted"/>
<keyword evidence="2" id="KW-1185">Reference proteome</keyword>
<reference evidence="1 2" key="1">
    <citation type="journal article" date="2019" name="Nat. Ecol. Evol.">
        <title>Megaphylogeny resolves global patterns of mushroom evolution.</title>
        <authorList>
            <person name="Varga T."/>
            <person name="Krizsan K."/>
            <person name="Foldi C."/>
            <person name="Dima B."/>
            <person name="Sanchez-Garcia M."/>
            <person name="Sanchez-Ramirez S."/>
            <person name="Szollosi G.J."/>
            <person name="Szarkandi J.G."/>
            <person name="Papp V."/>
            <person name="Albert L."/>
            <person name="Andreopoulos W."/>
            <person name="Angelini C."/>
            <person name="Antonin V."/>
            <person name="Barry K.W."/>
            <person name="Bougher N.L."/>
            <person name="Buchanan P."/>
            <person name="Buyck B."/>
            <person name="Bense V."/>
            <person name="Catcheside P."/>
            <person name="Chovatia M."/>
            <person name="Cooper J."/>
            <person name="Damon W."/>
            <person name="Desjardin D."/>
            <person name="Finy P."/>
            <person name="Geml J."/>
            <person name="Haridas S."/>
            <person name="Hughes K."/>
            <person name="Justo A."/>
            <person name="Karasinski D."/>
            <person name="Kautmanova I."/>
            <person name="Kiss B."/>
            <person name="Kocsube S."/>
            <person name="Kotiranta H."/>
            <person name="LaButti K.M."/>
            <person name="Lechner B.E."/>
            <person name="Liimatainen K."/>
            <person name="Lipzen A."/>
            <person name="Lukacs Z."/>
            <person name="Mihaltcheva S."/>
            <person name="Morgado L.N."/>
            <person name="Niskanen T."/>
            <person name="Noordeloos M.E."/>
            <person name="Ohm R.A."/>
            <person name="Ortiz-Santana B."/>
            <person name="Ovrebo C."/>
            <person name="Racz N."/>
            <person name="Riley R."/>
            <person name="Savchenko A."/>
            <person name="Shiryaev A."/>
            <person name="Soop K."/>
            <person name="Spirin V."/>
            <person name="Szebenyi C."/>
            <person name="Tomsovsky M."/>
            <person name="Tulloss R.E."/>
            <person name="Uehling J."/>
            <person name="Grigoriev I.V."/>
            <person name="Vagvolgyi C."/>
            <person name="Papp T."/>
            <person name="Martin F.M."/>
            <person name="Miettinen O."/>
            <person name="Hibbett D.S."/>
            <person name="Nagy L.G."/>
        </authorList>
    </citation>
    <scope>NUCLEOTIDE SEQUENCE [LARGE SCALE GENOMIC DNA]</scope>
    <source>
        <strain evidence="1 2">NL-1719</strain>
    </source>
</reference>
<evidence type="ECO:0000313" key="2">
    <source>
        <dbReference type="Proteomes" id="UP000308600"/>
    </source>
</evidence>
<evidence type="ECO:0000313" key="1">
    <source>
        <dbReference type="EMBL" id="TFK60263.1"/>
    </source>
</evidence>
<protein>
    <submittedName>
        <fullName evidence="1">Uncharacterized protein</fullName>
    </submittedName>
</protein>
<accession>A0ACD3A319</accession>